<dbReference type="EC" id="2.7.6.2" evidence="5"/>
<keyword evidence="1" id="KW-0808">Transferase</keyword>
<dbReference type="Pfam" id="PF04263">
    <property type="entry name" value="TPK_catalytic"/>
    <property type="match status" value="1"/>
</dbReference>
<dbReference type="InterPro" id="IPR007373">
    <property type="entry name" value="Thiamin_PyroPKinase_B1-bd"/>
</dbReference>
<keyword evidence="2" id="KW-0547">Nucleotide-binding</keyword>
<dbReference type="InterPro" id="IPR006282">
    <property type="entry name" value="Thi_PPkinase"/>
</dbReference>
<evidence type="ECO:0000256" key="2">
    <source>
        <dbReference type="ARBA" id="ARBA00022741"/>
    </source>
</evidence>
<dbReference type="SMART" id="SM00983">
    <property type="entry name" value="TPK_B1_binding"/>
    <property type="match status" value="1"/>
</dbReference>
<proteinExistence type="predicted"/>
<dbReference type="AlphaFoldDB" id="A0A1I6HET5"/>
<evidence type="ECO:0000259" key="6">
    <source>
        <dbReference type="SMART" id="SM00983"/>
    </source>
</evidence>
<dbReference type="GO" id="GO:0016301">
    <property type="term" value="F:kinase activity"/>
    <property type="evidence" value="ECO:0007669"/>
    <property type="project" value="UniProtKB-KW"/>
</dbReference>
<evidence type="ECO:0000313" key="7">
    <source>
        <dbReference type="EMBL" id="SFR53015.1"/>
    </source>
</evidence>
<dbReference type="GO" id="GO:0006772">
    <property type="term" value="P:thiamine metabolic process"/>
    <property type="evidence" value="ECO:0007669"/>
    <property type="project" value="UniProtKB-UniRule"/>
</dbReference>
<dbReference type="InterPro" id="IPR007371">
    <property type="entry name" value="TPK_catalytic"/>
</dbReference>
<evidence type="ECO:0000256" key="3">
    <source>
        <dbReference type="ARBA" id="ARBA00022777"/>
    </source>
</evidence>
<dbReference type="STRING" id="670154.SAMN04488002_2926"/>
<evidence type="ECO:0000256" key="5">
    <source>
        <dbReference type="NCBIfam" id="TIGR01378"/>
    </source>
</evidence>
<dbReference type="GO" id="GO:0005524">
    <property type="term" value="F:ATP binding"/>
    <property type="evidence" value="ECO:0007669"/>
    <property type="project" value="UniProtKB-KW"/>
</dbReference>
<organism evidence="7 8">
    <name type="scientific">Litoreibacter janthinus</name>
    <dbReference type="NCBI Taxonomy" id="670154"/>
    <lineage>
        <taxon>Bacteria</taxon>
        <taxon>Pseudomonadati</taxon>
        <taxon>Pseudomonadota</taxon>
        <taxon>Alphaproteobacteria</taxon>
        <taxon>Rhodobacterales</taxon>
        <taxon>Roseobacteraceae</taxon>
        <taxon>Litoreibacter</taxon>
    </lineage>
</organism>
<sequence>MLPFVSSVVINTRTMARIVHTPLFMTLLGGAPTHFSHVNQSLMKAPILVCADGGADLAVEQGWKPEAVIGDMDSLSVAARAKLDPSRVHHIVEQDSTDFEKCLRSVSAPAILAHGFTGGRLDHQLAACTALVRHPEHHCILMGEEDMCFLAPTEFEIDLPAGTRFSLYPMGEVSGCSTGLKYPIDGLIMSPSTRGGTSNEVTGPVRISVEARLMLVLLPVEHVDAVLQALVPQG</sequence>
<keyword evidence="3 7" id="KW-0418">Kinase</keyword>
<accession>A0A1I6HET5</accession>
<dbReference type="RefSeq" id="WP_342713609.1">
    <property type="nucleotide sequence ID" value="NZ_FOYO01000001.1"/>
</dbReference>
<dbReference type="PANTHER" id="PTHR41299">
    <property type="entry name" value="THIAMINE PYROPHOSPHOKINASE"/>
    <property type="match status" value="1"/>
</dbReference>
<dbReference type="EMBL" id="FOYO01000001">
    <property type="protein sequence ID" value="SFR53015.1"/>
    <property type="molecule type" value="Genomic_DNA"/>
</dbReference>
<evidence type="ECO:0000313" key="8">
    <source>
        <dbReference type="Proteomes" id="UP000199658"/>
    </source>
</evidence>
<dbReference type="SUPFAM" id="SSF63999">
    <property type="entry name" value="Thiamin pyrophosphokinase, catalytic domain"/>
    <property type="match status" value="1"/>
</dbReference>
<keyword evidence="4" id="KW-0067">ATP-binding</keyword>
<dbReference type="NCBIfam" id="TIGR01378">
    <property type="entry name" value="thi_PPkinase"/>
    <property type="match status" value="1"/>
</dbReference>
<dbReference type="SUPFAM" id="SSF63862">
    <property type="entry name" value="Thiamin pyrophosphokinase, substrate-binding domain"/>
    <property type="match status" value="1"/>
</dbReference>
<keyword evidence="8" id="KW-1185">Reference proteome</keyword>
<dbReference type="InterPro" id="IPR036759">
    <property type="entry name" value="TPK_catalytic_sf"/>
</dbReference>
<dbReference type="GO" id="GO:0030975">
    <property type="term" value="F:thiamine binding"/>
    <property type="evidence" value="ECO:0007669"/>
    <property type="project" value="InterPro"/>
</dbReference>
<dbReference type="PANTHER" id="PTHR41299:SF1">
    <property type="entry name" value="THIAMINE PYROPHOSPHOKINASE"/>
    <property type="match status" value="1"/>
</dbReference>
<dbReference type="InterPro" id="IPR036371">
    <property type="entry name" value="TPK_B1-bd_sf"/>
</dbReference>
<evidence type="ECO:0000256" key="4">
    <source>
        <dbReference type="ARBA" id="ARBA00022840"/>
    </source>
</evidence>
<dbReference type="Pfam" id="PF04265">
    <property type="entry name" value="TPK_B1_binding"/>
    <property type="match status" value="1"/>
</dbReference>
<name>A0A1I6HET5_9RHOB</name>
<reference evidence="8" key="1">
    <citation type="submission" date="2016-10" db="EMBL/GenBank/DDBJ databases">
        <authorList>
            <person name="Varghese N."/>
            <person name="Submissions S."/>
        </authorList>
    </citation>
    <scope>NUCLEOTIDE SEQUENCE [LARGE SCALE GENOMIC DNA]</scope>
    <source>
        <strain evidence="8">DSM 26921</strain>
    </source>
</reference>
<evidence type="ECO:0000256" key="1">
    <source>
        <dbReference type="ARBA" id="ARBA00022679"/>
    </source>
</evidence>
<protein>
    <recommendedName>
        <fullName evidence="5">Thiamine diphosphokinase</fullName>
        <ecNumber evidence="5">2.7.6.2</ecNumber>
    </recommendedName>
</protein>
<feature type="domain" description="Thiamin pyrophosphokinase thiamin-binding" evidence="6">
    <location>
        <begin position="153"/>
        <end position="215"/>
    </location>
</feature>
<dbReference type="GO" id="GO:0004788">
    <property type="term" value="F:thiamine diphosphokinase activity"/>
    <property type="evidence" value="ECO:0007669"/>
    <property type="project" value="UniProtKB-UniRule"/>
</dbReference>
<dbReference type="Proteomes" id="UP000199658">
    <property type="component" value="Unassembled WGS sequence"/>
</dbReference>
<dbReference type="InterPro" id="IPR053149">
    <property type="entry name" value="TPK"/>
</dbReference>
<dbReference type="Gene3D" id="3.40.50.10240">
    <property type="entry name" value="Thiamin pyrophosphokinase, catalytic domain"/>
    <property type="match status" value="1"/>
</dbReference>
<gene>
    <name evidence="7" type="ORF">SAMN04488002_2926</name>
</gene>
<dbReference type="CDD" id="cd07995">
    <property type="entry name" value="TPK"/>
    <property type="match status" value="1"/>
</dbReference>
<dbReference type="GO" id="GO:0009229">
    <property type="term" value="P:thiamine diphosphate biosynthetic process"/>
    <property type="evidence" value="ECO:0007669"/>
    <property type="project" value="InterPro"/>
</dbReference>